<dbReference type="GO" id="GO:0003723">
    <property type="term" value="F:RNA binding"/>
    <property type="evidence" value="ECO:0007669"/>
    <property type="project" value="TreeGrafter"/>
</dbReference>
<dbReference type="InterPro" id="IPR003029">
    <property type="entry name" value="S1_domain"/>
</dbReference>
<organism evidence="9 10">
    <name type="scientific">Bombus vosnesenskii</name>
    <dbReference type="NCBI Taxonomy" id="207650"/>
    <lineage>
        <taxon>Eukaryota</taxon>
        <taxon>Metazoa</taxon>
        <taxon>Ecdysozoa</taxon>
        <taxon>Arthropoda</taxon>
        <taxon>Hexapoda</taxon>
        <taxon>Insecta</taxon>
        <taxon>Pterygota</taxon>
        <taxon>Neoptera</taxon>
        <taxon>Endopterygota</taxon>
        <taxon>Hymenoptera</taxon>
        <taxon>Apocrita</taxon>
        <taxon>Aculeata</taxon>
        <taxon>Apoidea</taxon>
        <taxon>Anthophila</taxon>
        <taxon>Apidae</taxon>
        <taxon>Bombus</taxon>
        <taxon>Pyrobombus</taxon>
    </lineage>
</organism>
<dbReference type="SMART" id="SM00316">
    <property type="entry name" value="S1"/>
    <property type="match status" value="8"/>
</dbReference>
<evidence type="ECO:0000256" key="3">
    <source>
        <dbReference type="ARBA" id="ARBA00022552"/>
    </source>
</evidence>
<feature type="domain" description="S1 motif" evidence="8">
    <location>
        <begin position="65"/>
        <end position="152"/>
    </location>
</feature>
<feature type="domain" description="S1 motif" evidence="8">
    <location>
        <begin position="418"/>
        <end position="487"/>
    </location>
</feature>
<feature type="domain" description="S1 motif" evidence="8">
    <location>
        <begin position="168"/>
        <end position="234"/>
    </location>
</feature>
<evidence type="ECO:0000256" key="7">
    <source>
        <dbReference type="SAM" id="MobiDB-lite"/>
    </source>
</evidence>
<keyword evidence="2" id="KW-0690">Ribosome biogenesis</keyword>
<keyword evidence="3" id="KW-0698">rRNA processing</keyword>
<dbReference type="PANTHER" id="PTHR23270:SF10">
    <property type="entry name" value="PROTEIN RRP5 HOMOLOG"/>
    <property type="match status" value="1"/>
</dbReference>
<dbReference type="InterPro" id="IPR003107">
    <property type="entry name" value="HAT"/>
</dbReference>
<feature type="compositionally biased region" description="Basic and acidic residues" evidence="7">
    <location>
        <begin position="1036"/>
        <end position="1054"/>
    </location>
</feature>
<dbReference type="FunFam" id="1.25.40.10:FF:000065">
    <property type="entry name" value="Programmed cell death 11"/>
    <property type="match status" value="1"/>
</dbReference>
<feature type="domain" description="S1 motif" evidence="8">
    <location>
        <begin position="793"/>
        <end position="854"/>
    </location>
</feature>
<dbReference type="InterPro" id="IPR012340">
    <property type="entry name" value="NA-bd_OB-fold"/>
</dbReference>
<reference evidence="10" key="1">
    <citation type="submission" date="2025-08" db="UniProtKB">
        <authorList>
            <consortium name="RefSeq"/>
        </authorList>
    </citation>
    <scope>IDENTIFICATION</scope>
    <source>
        <tissue evidence="10">Muscle</tissue>
    </source>
</reference>
<keyword evidence="5" id="KW-0539">Nucleus</keyword>
<evidence type="ECO:0000256" key="2">
    <source>
        <dbReference type="ARBA" id="ARBA00022517"/>
    </source>
</evidence>
<dbReference type="RefSeq" id="XP_033355533.1">
    <property type="nucleotide sequence ID" value="XM_033499642.1"/>
</dbReference>
<dbReference type="CTD" id="42899"/>
<feature type="compositionally biased region" description="Basic and acidic residues" evidence="7">
    <location>
        <begin position="1097"/>
        <end position="1112"/>
    </location>
</feature>
<dbReference type="SUPFAM" id="SSF48452">
    <property type="entry name" value="TPR-like"/>
    <property type="match status" value="2"/>
</dbReference>
<gene>
    <name evidence="10" type="primary">LOC117236567</name>
</gene>
<evidence type="ECO:0000313" key="9">
    <source>
        <dbReference type="Proteomes" id="UP000504631"/>
    </source>
</evidence>
<keyword evidence="4" id="KW-0677">Repeat</keyword>
<dbReference type="SUPFAM" id="SSF50249">
    <property type="entry name" value="Nucleic acid-binding proteins"/>
    <property type="match status" value="6"/>
</dbReference>
<dbReference type="Gene3D" id="1.25.40.10">
    <property type="entry name" value="Tetratricopeptide repeat domain"/>
    <property type="match status" value="1"/>
</dbReference>
<dbReference type="SMART" id="SM00386">
    <property type="entry name" value="HAT"/>
    <property type="match status" value="5"/>
</dbReference>
<dbReference type="InterPro" id="IPR055430">
    <property type="entry name" value="HAT_Syf1_CNRKL1_C"/>
</dbReference>
<dbReference type="GO" id="GO:0032040">
    <property type="term" value="C:small-subunit processome"/>
    <property type="evidence" value="ECO:0007669"/>
    <property type="project" value="TreeGrafter"/>
</dbReference>
<dbReference type="KEGG" id="bvk:117236567"/>
<protein>
    <recommendedName>
        <fullName evidence="6">rRNA biogenesis protein RRP5</fullName>
    </recommendedName>
</protein>
<dbReference type="PANTHER" id="PTHR23270">
    <property type="entry name" value="PROGRAMMED CELL DEATH PROTEIN 11 PRE-RRNA PROCESSING PROTEIN RRP5"/>
    <property type="match status" value="1"/>
</dbReference>
<evidence type="ECO:0000313" key="10">
    <source>
        <dbReference type="RefSeq" id="XP_033355533.1"/>
    </source>
</evidence>
<keyword evidence="9" id="KW-1185">Reference proteome</keyword>
<comment type="subcellular location">
    <subcellularLocation>
        <location evidence="1">Nucleus</location>
        <location evidence="1">Nucleolus</location>
    </subcellularLocation>
</comment>
<evidence type="ECO:0000256" key="4">
    <source>
        <dbReference type="ARBA" id="ARBA00022737"/>
    </source>
</evidence>
<sequence>MKLKSFPRGGKEVQKRKPSDLLFDKYEKIGKRNCEKQRVKKQDKGEPNFIPNTAERLSYATISEGLVVLGCIYEVTNYDLLISLPGGLVGRAQITDISECYTNLLQSLVKSQDSQTNELKSLPELYTYGDYVVCYVKAIQPQETWQISISLEPSLINQSLDVTYLDSGSKIVCTISSIEDHGYVVDTGLINVRAFISTKESGNKKCLFPGKQLLCYVKEVKTNENTSTIILTLKQKLVKAICETEIKSLDSLMPGTKFNLSIKKVLSNGLCVSLDENNIGFINQTYLDEPLSKYSNNLNITGTLLYILPTIKFAYFSSTIDKNRDNTIKPGDVVKEATVLFRESGGIVLQLAKSGIRGFVSFKRTSVEYDTIIEKFASGTTHKCRILSYSWLDGIYICTMQRSLLEQKYFSLSDFKPGDVINVKITNIDKVNGFINVQHGKFNGQIAPDHISDEGLSALKKLKVDEEVEARVLSVHIDRKKIYLTLKRSLITSDLPILANIQDAKIDAKHHATIIQIHKRGILVKFFGDIKGWIPHFALDMLTSNVNWNYSIGQTILVKIQTVNTDSGEITLNVANQDIQVEKATFDIGEEVEGTIIESSTQGLYLRISRNEGQTVSTGFLPAGHMSPCMEIAALLASKYVPGDTLSALVFATVPNLILTRTFVTQGRYRNFEKLKIGDCIPCTIKDMEPDGIRLILPVAECTPFGYVSYSNVSNFNLLHTNQILMAKIFSINKKEQQLGLTLSLKKIYDDLSDPKSRMVAALDTLILYFNKLVELSRNSYYKNRPIASVKLGQRVTGTIEKITADGLVVQLQNNLLGIVSKDHYSENKKIGDKISGTIIWKNYVHELVELTTLSSIMHKISAKQNKQIQFPDGKLLRGRILMVTNWFILIFLQGIGKGTLAAIPVRRHINDLQPDLTPYTIHSKIKCYALLNSKESDIMPLCIIKSAFEKKYCVREKSGDNNNLKRKKQNQENVVLTKKIKIEKLQEVPKMENKGKRNREKPENDLEKEYSKTICDEQIGEEKIKLEDTKPSKKNLRDTFKNVNNDKDNEQRPRTSACGFFWDSNPDLTLLQDKESSSDSEDEIEEKPKLKNKKLSAAERREQERQKEREIRQREEALANNLLPNSVDQFDRLVLASPDSSIIWLQYMAYHLQTTEIEKARAVARRAVKTINFREENEKLNVWNAWLNLESKYGIPESLNDVFQEAVRSNDSLKIYNHMLTVHVEAGRQIELEKTINTMIGKFKHIPEVWFNCGEALVKMGLKDKSRHIMQRALQSLPASEHVNLMARFAIMENKFGDKERAQTLFEQILSSYPKRVDIWSCYVDSLVKSNDIDIARKVLERAVLQVLPPRKMKILYKKFINLEEQHGTQEDVIRVQQMAVEYVEKQCAR</sequence>
<evidence type="ECO:0000256" key="6">
    <source>
        <dbReference type="ARBA" id="ARBA00073619"/>
    </source>
</evidence>
<evidence type="ECO:0000259" key="8">
    <source>
        <dbReference type="PROSITE" id="PS50126"/>
    </source>
</evidence>
<dbReference type="GeneID" id="117236567"/>
<dbReference type="Gene3D" id="2.40.50.140">
    <property type="entry name" value="Nucleic acid-binding proteins"/>
    <property type="match status" value="5"/>
</dbReference>
<dbReference type="CDD" id="cd05693">
    <property type="entry name" value="S1_Rrp5_repeat_hs1_sc1"/>
    <property type="match status" value="1"/>
</dbReference>
<evidence type="ECO:0000256" key="1">
    <source>
        <dbReference type="ARBA" id="ARBA00004604"/>
    </source>
</evidence>
<name>A0A6J3KQF1_9HYME</name>
<dbReference type="InterPro" id="IPR011990">
    <property type="entry name" value="TPR-like_helical_dom_sf"/>
</dbReference>
<dbReference type="FunFam" id="2.40.50.140:FF:000196">
    <property type="entry name" value="rRNA biogenesis protein RRP5"/>
    <property type="match status" value="1"/>
</dbReference>
<dbReference type="InterPro" id="IPR045209">
    <property type="entry name" value="Rrp5"/>
</dbReference>
<evidence type="ECO:0000256" key="5">
    <source>
        <dbReference type="ARBA" id="ARBA00023242"/>
    </source>
</evidence>
<dbReference type="PROSITE" id="PS50126">
    <property type="entry name" value="S1"/>
    <property type="match status" value="5"/>
</dbReference>
<dbReference type="InterPro" id="IPR048059">
    <property type="entry name" value="Rrp5_S1_rpt_hs1_sc1"/>
</dbReference>
<dbReference type="Proteomes" id="UP000504631">
    <property type="component" value="Unplaced"/>
</dbReference>
<proteinExistence type="predicted"/>
<feature type="region of interest" description="Disordered" evidence="7">
    <location>
        <begin position="1036"/>
        <end position="1112"/>
    </location>
</feature>
<feature type="domain" description="S1 motif" evidence="8">
    <location>
        <begin position="503"/>
        <end position="575"/>
    </location>
</feature>
<feature type="region of interest" description="Disordered" evidence="7">
    <location>
        <begin position="988"/>
        <end position="1012"/>
    </location>
</feature>
<dbReference type="Pfam" id="PF23231">
    <property type="entry name" value="HAT_Syf1_CNRKL1_C"/>
    <property type="match status" value="1"/>
</dbReference>
<dbReference type="GO" id="GO:0006364">
    <property type="term" value="P:rRNA processing"/>
    <property type="evidence" value="ECO:0007669"/>
    <property type="project" value="UniProtKB-KW"/>
</dbReference>
<accession>A0A6J3KQF1</accession>
<dbReference type="Pfam" id="PF00575">
    <property type="entry name" value="S1"/>
    <property type="match status" value="1"/>
</dbReference>